<evidence type="ECO:0008006" key="4">
    <source>
        <dbReference type="Google" id="ProtNLM"/>
    </source>
</evidence>
<reference evidence="3" key="1">
    <citation type="journal article" date="2019" name="Int. J. Syst. Evol. Microbiol.">
        <title>The Global Catalogue of Microorganisms (GCM) 10K type strain sequencing project: providing services to taxonomists for standard genome sequencing and annotation.</title>
        <authorList>
            <consortium name="The Broad Institute Genomics Platform"/>
            <consortium name="The Broad Institute Genome Sequencing Center for Infectious Disease"/>
            <person name="Wu L."/>
            <person name="Ma J."/>
        </authorList>
    </citation>
    <scope>NUCLEOTIDE SEQUENCE [LARGE SCALE GENOMIC DNA]</scope>
    <source>
        <strain evidence="3">JCM 17923</strain>
    </source>
</reference>
<dbReference type="Proteomes" id="UP001501153">
    <property type="component" value="Unassembled WGS sequence"/>
</dbReference>
<protein>
    <recommendedName>
        <fullName evidence="4">Phage portal protein</fullName>
    </recommendedName>
</protein>
<feature type="region of interest" description="Disordered" evidence="1">
    <location>
        <begin position="24"/>
        <end position="45"/>
    </location>
</feature>
<proteinExistence type="predicted"/>
<accession>A0ABP8IMG9</accession>
<comment type="caution">
    <text evidence="2">The sequence shown here is derived from an EMBL/GenBank/DDBJ whole genome shotgun (WGS) entry which is preliminary data.</text>
</comment>
<evidence type="ECO:0000313" key="2">
    <source>
        <dbReference type="EMBL" id="GAA4362771.1"/>
    </source>
</evidence>
<gene>
    <name evidence="2" type="ORF">GCM10023185_31020</name>
</gene>
<evidence type="ECO:0000256" key="1">
    <source>
        <dbReference type="SAM" id="MobiDB-lite"/>
    </source>
</evidence>
<name>A0ABP8IMG9_9BACT</name>
<dbReference type="RefSeq" id="WP_345237010.1">
    <property type="nucleotide sequence ID" value="NZ_BAABGZ010000066.1"/>
</dbReference>
<dbReference type="EMBL" id="BAABGZ010000066">
    <property type="protein sequence ID" value="GAA4362771.1"/>
    <property type="molecule type" value="Genomic_DNA"/>
</dbReference>
<keyword evidence="3" id="KW-1185">Reference proteome</keyword>
<organism evidence="2 3">
    <name type="scientific">Hymenobacter saemangeumensis</name>
    <dbReference type="NCBI Taxonomy" id="1084522"/>
    <lineage>
        <taxon>Bacteria</taxon>
        <taxon>Pseudomonadati</taxon>
        <taxon>Bacteroidota</taxon>
        <taxon>Cytophagia</taxon>
        <taxon>Cytophagales</taxon>
        <taxon>Hymenobacteraceae</taxon>
        <taxon>Hymenobacter</taxon>
    </lineage>
</organism>
<sequence length="480" mass="52373">MAATPRPKFRTPATALIRTGYVPTALPATPEGPAGTIKPEPWGSNNQLPQEILRVVYDSGTAETCLDRLAQFIGGRGFASKDVAGRMANPGQTFNQLLGEMKHYAALGLGVVLFIRFTFGGEVGEVYCGQTDCVRREKGGPRFILNLKLAQGKMPAAENRIYLPYDPQASAAEISEQVVAAVGSEEGYWGHCWHVFEKRPGRELYPVPHFWASKEDLESDAALPRYDRKQIKNGFFPDAVLTLVGKKYDDVPAQPGWQPGEGQTADDEPYMESPDLTAIKTQLKELKGAESEASILLNVVESETEKPQIDWVDKGPNSKGLSDMTARIEGKVYRRFGVPPVLCGVSEPGLLGNNQQIVNSIKLFNLVVEPRRVLITHALGHLFPSLDFGVTPLNPVEYIDQAVVAKMTDDELRAVQGLPPLEKPQDTQAEKTLKALNGMSPLVATKVLEELTSAEIRSLAGLAPITVQTPRPKAQKPAAK</sequence>
<evidence type="ECO:0000313" key="3">
    <source>
        <dbReference type="Proteomes" id="UP001501153"/>
    </source>
</evidence>